<evidence type="ECO:0000313" key="15">
    <source>
        <dbReference type="Proteomes" id="UP001642483"/>
    </source>
</evidence>
<feature type="region of interest" description="Disordered" evidence="11">
    <location>
        <begin position="96"/>
        <end position="142"/>
    </location>
</feature>
<dbReference type="Pfam" id="PF00046">
    <property type="entry name" value="Homeodomain"/>
    <property type="match status" value="1"/>
</dbReference>
<reference evidence="14 15" key="1">
    <citation type="submission" date="2024-02" db="EMBL/GenBank/DDBJ databases">
        <authorList>
            <person name="Daric V."/>
            <person name="Darras S."/>
        </authorList>
    </citation>
    <scope>NUCLEOTIDE SEQUENCE [LARGE SCALE GENOMIC DNA]</scope>
</reference>
<gene>
    <name evidence="14" type="ORF">CVLEPA_LOCUS16823</name>
</gene>
<sequence>MRFKKVIYESIFCLVKRHESKIEPAQSSINLDGITGNGHSYMATTASQEFNGFNHIHRHHHSTEQYYRHDHFHHHFHHPVCDNAFAGSRYNDRVVSPAETPSFPNDKECHSDILNSESSESTKRSDRKDEKPPHNHLPSIGDALLRCDNHTNLHKISPCKDKGEHMDYEDSKDKNKFFKQGRHGEMADLNDVTCSNNNENLKKSLMKDSTEIPEHCSIKTEEEQVLYHFDSQNLASFQPGLSRKSSGDDFNNLIQLEISTSGPNDNFFRSEPRNQNAMDEQQQMDGVSAQNNEPPSYATLTPLQPLPPIAAVTEKYIPNGSSYASFVQQDSDDVSNGYSKIGGMGHSLPPLSNRMLLNGLAAQTRGDIQSQTALDVVNQAAAAAAVTLSPYNKAPVLSSNIIPQSTVANPYDAHVFGRIDQQRPEISSAFQGSHMFSHRPGSMVPQYPASLQDFSNSIQTNAHYDRRNQRIPLHVDTRNESQKIKTQSSERLTGHSLSNCRQSSRSRDLEEVNTREVATKVTQELKRYSIPQAIFAQQVLSRSQGTLSDLLRNPKPWSKLKSGRETFRRMSDWLQQPETQRMTQLRMAASHSACKRKEDEQSLENSSPAPKKSRLVFTDLQKKTLFDIFQQSKRPTKDVQIQISRQLGLEVTTVSNYFMNARRRDTNKWNDDNGNGASRETDTKPPHSTQNHNPVLSHHPLSYSHHQEHAPDANDVRCSYANSVGEALLPSISSSSTEHLQFAHHLQPHNLQSQHLRQANVMLAPAHLSSSMLPPYQTPGQQLDVGHLVSPR</sequence>
<dbReference type="PROSITE" id="PS50071">
    <property type="entry name" value="HOMEOBOX_2"/>
    <property type="match status" value="1"/>
</dbReference>
<dbReference type="InterPro" id="IPR001356">
    <property type="entry name" value="HD"/>
</dbReference>
<dbReference type="SMART" id="SM00389">
    <property type="entry name" value="HOX"/>
    <property type="match status" value="1"/>
</dbReference>
<feature type="compositionally biased region" description="Basic and acidic residues" evidence="11">
    <location>
        <begin position="474"/>
        <end position="483"/>
    </location>
</feature>
<evidence type="ECO:0000256" key="4">
    <source>
        <dbReference type="ARBA" id="ARBA00023125"/>
    </source>
</evidence>
<feature type="region of interest" description="Disordered" evidence="11">
    <location>
        <begin position="589"/>
        <end position="614"/>
    </location>
</feature>
<feature type="domain" description="Homeobox" evidence="12">
    <location>
        <begin position="608"/>
        <end position="668"/>
    </location>
</feature>
<evidence type="ECO:0000256" key="2">
    <source>
        <dbReference type="ARBA" id="ARBA00008190"/>
    </source>
</evidence>
<organism evidence="14 15">
    <name type="scientific">Clavelina lepadiformis</name>
    <name type="common">Light-bulb sea squirt</name>
    <name type="synonym">Ascidia lepadiformis</name>
    <dbReference type="NCBI Taxonomy" id="159417"/>
    <lineage>
        <taxon>Eukaryota</taxon>
        <taxon>Metazoa</taxon>
        <taxon>Chordata</taxon>
        <taxon>Tunicata</taxon>
        <taxon>Ascidiacea</taxon>
        <taxon>Aplousobranchia</taxon>
        <taxon>Clavelinidae</taxon>
        <taxon>Clavelina</taxon>
    </lineage>
</organism>
<evidence type="ECO:0000256" key="3">
    <source>
        <dbReference type="ARBA" id="ARBA00023015"/>
    </source>
</evidence>
<comment type="subcellular location">
    <subcellularLocation>
        <location evidence="1 8 9">Nucleus</location>
    </subcellularLocation>
</comment>
<keyword evidence="3 10" id="KW-0805">Transcription regulation</keyword>
<proteinExistence type="inferred from homology"/>
<dbReference type="InterPro" id="IPR010982">
    <property type="entry name" value="Lambda_DNA-bd_dom_sf"/>
</dbReference>
<keyword evidence="7 8" id="KW-0539">Nucleus</keyword>
<feature type="compositionally biased region" description="Basic and acidic residues" evidence="11">
    <location>
        <begin position="120"/>
        <end position="133"/>
    </location>
</feature>
<dbReference type="Gene3D" id="1.10.10.60">
    <property type="entry name" value="Homeodomain-like"/>
    <property type="match status" value="1"/>
</dbReference>
<evidence type="ECO:0000256" key="10">
    <source>
        <dbReference type="RuleBase" id="RU361129"/>
    </source>
</evidence>
<dbReference type="PROSITE" id="PS51042">
    <property type="entry name" value="CUT"/>
    <property type="match status" value="1"/>
</dbReference>
<feature type="DNA-binding region" description="Homeobox" evidence="8">
    <location>
        <begin position="610"/>
        <end position="669"/>
    </location>
</feature>
<keyword evidence="6 10" id="KW-0804">Transcription</keyword>
<comment type="similarity">
    <text evidence="2 10">Belongs to the CUT homeobox family.</text>
</comment>
<feature type="domain" description="CUT" evidence="13">
    <location>
        <begin position="503"/>
        <end position="589"/>
    </location>
</feature>
<dbReference type="PANTHER" id="PTHR14057">
    <property type="entry name" value="TRANSCRIPTION FACTOR ONECUT"/>
    <property type="match status" value="1"/>
</dbReference>
<evidence type="ECO:0000259" key="13">
    <source>
        <dbReference type="PROSITE" id="PS51042"/>
    </source>
</evidence>
<dbReference type="SMART" id="SM01109">
    <property type="entry name" value="CUT"/>
    <property type="match status" value="1"/>
</dbReference>
<dbReference type="Pfam" id="PF02376">
    <property type="entry name" value="CUT"/>
    <property type="match status" value="1"/>
</dbReference>
<dbReference type="PANTHER" id="PTHR14057:SF47">
    <property type="entry name" value="HOMEOBOX PROTEIN ONECUT"/>
    <property type="match status" value="1"/>
</dbReference>
<feature type="region of interest" description="Disordered" evidence="11">
    <location>
        <begin position="665"/>
        <end position="709"/>
    </location>
</feature>
<feature type="compositionally biased region" description="Polar residues" evidence="11">
    <location>
        <begin position="484"/>
        <end position="503"/>
    </location>
</feature>
<dbReference type="SUPFAM" id="SSF46689">
    <property type="entry name" value="Homeodomain-like"/>
    <property type="match status" value="1"/>
</dbReference>
<dbReference type="CDD" id="cd00086">
    <property type="entry name" value="homeodomain"/>
    <property type="match status" value="1"/>
</dbReference>
<evidence type="ECO:0000256" key="5">
    <source>
        <dbReference type="ARBA" id="ARBA00023155"/>
    </source>
</evidence>
<keyword evidence="15" id="KW-1185">Reference proteome</keyword>
<evidence type="ECO:0000256" key="1">
    <source>
        <dbReference type="ARBA" id="ARBA00004123"/>
    </source>
</evidence>
<dbReference type="InterPro" id="IPR009057">
    <property type="entry name" value="Homeodomain-like_sf"/>
</dbReference>
<evidence type="ECO:0000313" key="14">
    <source>
        <dbReference type="EMBL" id="CAK8685716.1"/>
    </source>
</evidence>
<evidence type="ECO:0000256" key="9">
    <source>
        <dbReference type="RuleBase" id="RU000682"/>
    </source>
</evidence>
<dbReference type="EMBL" id="CAWYQH010000101">
    <property type="protein sequence ID" value="CAK8685716.1"/>
    <property type="molecule type" value="Genomic_DNA"/>
</dbReference>
<evidence type="ECO:0000256" key="11">
    <source>
        <dbReference type="SAM" id="MobiDB-lite"/>
    </source>
</evidence>
<dbReference type="InterPro" id="IPR051649">
    <property type="entry name" value="CUT_Homeobox"/>
</dbReference>
<accession>A0ABP0G1K1</accession>
<evidence type="ECO:0000256" key="6">
    <source>
        <dbReference type="ARBA" id="ARBA00023163"/>
    </source>
</evidence>
<dbReference type="Proteomes" id="UP001642483">
    <property type="component" value="Unassembled WGS sequence"/>
</dbReference>
<evidence type="ECO:0000259" key="12">
    <source>
        <dbReference type="PROSITE" id="PS50071"/>
    </source>
</evidence>
<dbReference type="SUPFAM" id="SSF47413">
    <property type="entry name" value="lambda repressor-like DNA-binding domains"/>
    <property type="match status" value="1"/>
</dbReference>
<name>A0ABP0G1K1_CLALP</name>
<evidence type="ECO:0000256" key="8">
    <source>
        <dbReference type="PROSITE-ProRule" id="PRU00108"/>
    </source>
</evidence>
<keyword evidence="5 8" id="KW-0371">Homeobox</keyword>
<keyword evidence="4 8" id="KW-0238">DNA-binding</keyword>
<feature type="region of interest" description="Disordered" evidence="11">
    <location>
        <begin position="474"/>
        <end position="511"/>
    </location>
</feature>
<protein>
    <recommendedName>
        <fullName evidence="10">One cut domain family member</fullName>
    </recommendedName>
</protein>
<dbReference type="InterPro" id="IPR003350">
    <property type="entry name" value="CUT_dom"/>
</dbReference>
<evidence type="ECO:0000256" key="7">
    <source>
        <dbReference type="ARBA" id="ARBA00023242"/>
    </source>
</evidence>
<comment type="caution">
    <text evidence="14">The sequence shown here is derived from an EMBL/GenBank/DDBJ whole genome shotgun (WGS) entry which is preliminary data.</text>
</comment>
<dbReference type="Gene3D" id="1.10.260.40">
    <property type="entry name" value="lambda repressor-like DNA-binding domains"/>
    <property type="match status" value="1"/>
</dbReference>